<accession>A0A841FIJ2</accession>
<dbReference type="InterPro" id="IPR005801">
    <property type="entry name" value="ADC_synthase"/>
</dbReference>
<evidence type="ECO:0000259" key="6">
    <source>
        <dbReference type="Pfam" id="PF00425"/>
    </source>
</evidence>
<evidence type="ECO:0000256" key="2">
    <source>
        <dbReference type="ARBA" id="ARBA00005297"/>
    </source>
</evidence>
<keyword evidence="8" id="KW-1185">Reference proteome</keyword>
<evidence type="ECO:0000313" key="7">
    <source>
        <dbReference type="EMBL" id="MBB6032957.1"/>
    </source>
</evidence>
<feature type="domain" description="Chorismate-utilising enzyme C-terminal" evidence="6">
    <location>
        <begin position="110"/>
        <end position="365"/>
    </location>
</feature>
<dbReference type="EMBL" id="JACHGT010000002">
    <property type="protein sequence ID" value="MBB6032957.1"/>
    <property type="molecule type" value="Genomic_DNA"/>
</dbReference>
<evidence type="ECO:0000313" key="8">
    <source>
        <dbReference type="Proteomes" id="UP000548476"/>
    </source>
</evidence>
<sequence>MTMPRTDLLDAYRPGRSFLYSTAERALLATGATVTLPGRGPHAARRAAAVLDALGDDAHGRRSLLVGAIPFDDDAPARLVIPESHTWGEPVTGSPPHRTGVRELRAEPPEDDYLASVHTALSLMDGGDLDKAVLARSLVLRPNAPVDVPALVRGLAGGDPRGHTFAVPLPGRRTLVGASPELLVRRRGGVVTAHPLAGSRPRTGDPVRDAVATAELLACDKDRREHAFVVDAIATALAPYCASVDAPPTPTVTTTGAMLHLGTLITAELRDERVSALELACALHPTPAVCGTPTAPARELIGRVEGFERGFYAGMVGWTDGSGDGEWAVAIRCAEVDGDRLRLYAGAGIVPGSQPRAELAETSAKFRTLLGALGVETGTEAADVARIHRVA</sequence>
<dbReference type="Proteomes" id="UP000548476">
    <property type="component" value="Unassembled WGS sequence"/>
</dbReference>
<dbReference type="NCBIfam" id="TIGR00543">
    <property type="entry name" value="isochor_syn"/>
    <property type="match status" value="1"/>
</dbReference>
<dbReference type="AlphaFoldDB" id="A0A841FIJ2"/>
<gene>
    <name evidence="7" type="ORF">HNR73_000804</name>
</gene>
<dbReference type="RefSeq" id="WP_184785881.1">
    <property type="nucleotide sequence ID" value="NZ_BONT01000020.1"/>
</dbReference>
<dbReference type="Pfam" id="PF00425">
    <property type="entry name" value="Chorismate_bind"/>
    <property type="match status" value="1"/>
</dbReference>
<evidence type="ECO:0000256" key="3">
    <source>
        <dbReference type="ARBA" id="ARBA00012824"/>
    </source>
</evidence>
<dbReference type="InterPro" id="IPR004561">
    <property type="entry name" value="IsoChor_synthase"/>
</dbReference>
<dbReference type="GO" id="GO:0009697">
    <property type="term" value="P:salicylic acid biosynthetic process"/>
    <property type="evidence" value="ECO:0007669"/>
    <property type="project" value="TreeGrafter"/>
</dbReference>
<dbReference type="InterPro" id="IPR015890">
    <property type="entry name" value="Chorismate_C"/>
</dbReference>
<comment type="caution">
    <text evidence="7">The sequence shown here is derived from an EMBL/GenBank/DDBJ whole genome shotgun (WGS) entry which is preliminary data.</text>
</comment>
<comment type="similarity">
    <text evidence="2">Belongs to the isochorismate synthase family.</text>
</comment>
<keyword evidence="4 7" id="KW-0413">Isomerase</keyword>
<name>A0A841FIJ2_9ACTN</name>
<dbReference type="PANTHER" id="PTHR42839">
    <property type="entry name" value="ISOCHORISMATE SYNTHASE ENTC"/>
    <property type="match status" value="1"/>
</dbReference>
<reference evidence="7 8" key="1">
    <citation type="submission" date="2020-08" db="EMBL/GenBank/DDBJ databases">
        <title>Genomic Encyclopedia of Type Strains, Phase IV (KMG-IV): sequencing the most valuable type-strain genomes for metagenomic binning, comparative biology and taxonomic classification.</title>
        <authorList>
            <person name="Goeker M."/>
        </authorList>
    </citation>
    <scope>NUCLEOTIDE SEQUENCE [LARGE SCALE GENOMIC DNA]</scope>
    <source>
        <strain evidence="7 8">YIM 65646</strain>
    </source>
</reference>
<dbReference type="SUPFAM" id="SSF56322">
    <property type="entry name" value="ADC synthase"/>
    <property type="match status" value="1"/>
</dbReference>
<evidence type="ECO:0000256" key="1">
    <source>
        <dbReference type="ARBA" id="ARBA00000799"/>
    </source>
</evidence>
<dbReference type="Gene3D" id="3.60.120.10">
    <property type="entry name" value="Anthranilate synthase"/>
    <property type="match status" value="1"/>
</dbReference>
<organism evidence="7 8">
    <name type="scientific">Phytomonospora endophytica</name>
    <dbReference type="NCBI Taxonomy" id="714109"/>
    <lineage>
        <taxon>Bacteria</taxon>
        <taxon>Bacillati</taxon>
        <taxon>Actinomycetota</taxon>
        <taxon>Actinomycetes</taxon>
        <taxon>Micromonosporales</taxon>
        <taxon>Micromonosporaceae</taxon>
        <taxon>Phytomonospora</taxon>
    </lineage>
</organism>
<comment type="catalytic activity">
    <reaction evidence="1">
        <text>chorismate = isochorismate</text>
        <dbReference type="Rhea" id="RHEA:18985"/>
        <dbReference type="ChEBI" id="CHEBI:29748"/>
        <dbReference type="ChEBI" id="CHEBI:29780"/>
        <dbReference type="EC" id="5.4.4.2"/>
    </reaction>
</comment>
<proteinExistence type="inferred from homology"/>
<protein>
    <recommendedName>
        <fullName evidence="3">isochorismate synthase</fullName>
        <ecNumber evidence="3">5.4.4.2</ecNumber>
    </recommendedName>
    <alternativeName>
        <fullName evidence="5">Isochorismate mutase</fullName>
    </alternativeName>
</protein>
<evidence type="ECO:0000256" key="5">
    <source>
        <dbReference type="ARBA" id="ARBA00041564"/>
    </source>
</evidence>
<dbReference type="EC" id="5.4.4.2" evidence="3"/>
<dbReference type="PANTHER" id="PTHR42839:SF2">
    <property type="entry name" value="ISOCHORISMATE SYNTHASE ENTC"/>
    <property type="match status" value="1"/>
</dbReference>
<evidence type="ECO:0000256" key="4">
    <source>
        <dbReference type="ARBA" id="ARBA00023235"/>
    </source>
</evidence>
<dbReference type="GO" id="GO:0008909">
    <property type="term" value="F:isochorismate synthase activity"/>
    <property type="evidence" value="ECO:0007669"/>
    <property type="project" value="UniProtKB-EC"/>
</dbReference>